<name>A0ABR3LFR6_9TELE</name>
<dbReference type="PANTHER" id="PTHR16155">
    <property type="entry name" value="DED DOMAIN-CONTAINING PROTEIN"/>
    <property type="match status" value="1"/>
</dbReference>
<dbReference type="Gene3D" id="1.25.40.10">
    <property type="entry name" value="Tetratricopeptide repeat domain"/>
    <property type="match status" value="1"/>
</dbReference>
<organism evidence="2 3">
    <name type="scientific">Cirrhinus molitorella</name>
    <name type="common">mud carp</name>
    <dbReference type="NCBI Taxonomy" id="172907"/>
    <lineage>
        <taxon>Eukaryota</taxon>
        <taxon>Metazoa</taxon>
        <taxon>Chordata</taxon>
        <taxon>Craniata</taxon>
        <taxon>Vertebrata</taxon>
        <taxon>Euteleostomi</taxon>
        <taxon>Actinopterygii</taxon>
        <taxon>Neopterygii</taxon>
        <taxon>Teleostei</taxon>
        <taxon>Ostariophysi</taxon>
        <taxon>Cypriniformes</taxon>
        <taxon>Cyprinidae</taxon>
        <taxon>Labeoninae</taxon>
        <taxon>Labeonini</taxon>
        <taxon>Cirrhinus</taxon>
    </lineage>
</organism>
<comment type="caution">
    <text evidence="2">The sequence shown here is derived from an EMBL/GenBank/DDBJ whole genome shotgun (WGS) entry which is preliminary data.</text>
</comment>
<evidence type="ECO:0000313" key="2">
    <source>
        <dbReference type="EMBL" id="KAL1251743.1"/>
    </source>
</evidence>
<dbReference type="InterPro" id="IPR011990">
    <property type="entry name" value="TPR-like_helical_dom_sf"/>
</dbReference>
<keyword evidence="3" id="KW-1185">Reference proteome</keyword>
<dbReference type="SUPFAM" id="SSF48452">
    <property type="entry name" value="TPR-like"/>
    <property type="match status" value="1"/>
</dbReference>
<reference evidence="2 3" key="1">
    <citation type="submission" date="2023-09" db="EMBL/GenBank/DDBJ databases">
        <authorList>
            <person name="Wang M."/>
        </authorList>
    </citation>
    <scope>NUCLEOTIDE SEQUENCE [LARGE SCALE GENOMIC DNA]</scope>
    <source>
        <strain evidence="2">GT-2023</strain>
        <tissue evidence="2">Liver</tissue>
    </source>
</reference>
<evidence type="ECO:0000256" key="1">
    <source>
        <dbReference type="SAM" id="Coils"/>
    </source>
</evidence>
<keyword evidence="1" id="KW-0175">Coiled coil</keyword>
<dbReference type="EMBL" id="JAYMGO010000022">
    <property type="protein sequence ID" value="KAL1251743.1"/>
    <property type="molecule type" value="Genomic_DNA"/>
</dbReference>
<dbReference type="Proteomes" id="UP001558613">
    <property type="component" value="Unassembled WGS sequence"/>
</dbReference>
<feature type="coiled-coil region" evidence="1">
    <location>
        <begin position="60"/>
        <end position="87"/>
    </location>
</feature>
<sequence>MQQALARFYYIELSDYEKAAFWAKTAIKRKPNNDFINDTLGQVYKNQLKNQNLKKPCDILQIARQAFKAFEEEAETAEKELEQGMQEDGVTNSSTVFNYRGLFGYIQVANTLFYKLEKANPEWSKVLRRETNSQTLIDSLKSVENTKLSSEA</sequence>
<dbReference type="PANTHER" id="PTHR16155:SF18">
    <property type="entry name" value="STERILE ALPHA MOTIF DOMAIN-CONTAINING PROTEIN 9-LIKE"/>
    <property type="match status" value="1"/>
</dbReference>
<gene>
    <name evidence="2" type="ORF">QQF64_019539</name>
</gene>
<evidence type="ECO:0000313" key="3">
    <source>
        <dbReference type="Proteomes" id="UP001558613"/>
    </source>
</evidence>
<proteinExistence type="predicted"/>
<protein>
    <submittedName>
        <fullName evidence="2">Uncharacterized protein</fullName>
    </submittedName>
</protein>
<accession>A0ABR3LFR6</accession>